<organism evidence="2 3">
    <name type="scientific">Elysia crispata</name>
    <name type="common">lettuce slug</name>
    <dbReference type="NCBI Taxonomy" id="231223"/>
    <lineage>
        <taxon>Eukaryota</taxon>
        <taxon>Metazoa</taxon>
        <taxon>Spiralia</taxon>
        <taxon>Lophotrochozoa</taxon>
        <taxon>Mollusca</taxon>
        <taxon>Gastropoda</taxon>
        <taxon>Heterobranchia</taxon>
        <taxon>Euthyneura</taxon>
        <taxon>Panpulmonata</taxon>
        <taxon>Sacoglossa</taxon>
        <taxon>Placobranchoidea</taxon>
        <taxon>Plakobranchidae</taxon>
        <taxon>Elysia</taxon>
    </lineage>
</organism>
<keyword evidence="1" id="KW-0812">Transmembrane</keyword>
<feature type="transmembrane region" description="Helical" evidence="1">
    <location>
        <begin position="41"/>
        <end position="64"/>
    </location>
</feature>
<proteinExistence type="predicted"/>
<reference evidence="2" key="1">
    <citation type="journal article" date="2023" name="G3 (Bethesda)">
        <title>A reference genome for the long-term kleptoplast-retaining sea slug Elysia crispata morphotype clarki.</title>
        <authorList>
            <person name="Eastman K.E."/>
            <person name="Pendleton A.L."/>
            <person name="Shaikh M.A."/>
            <person name="Suttiyut T."/>
            <person name="Ogas R."/>
            <person name="Tomko P."/>
            <person name="Gavelis G."/>
            <person name="Widhalm J.R."/>
            <person name="Wisecaver J.H."/>
        </authorList>
    </citation>
    <scope>NUCLEOTIDE SEQUENCE</scope>
    <source>
        <strain evidence="2">ECLA1</strain>
    </source>
</reference>
<dbReference type="AlphaFoldDB" id="A0AAE0ZS54"/>
<accession>A0AAE0ZS54</accession>
<evidence type="ECO:0000256" key="1">
    <source>
        <dbReference type="SAM" id="Phobius"/>
    </source>
</evidence>
<name>A0AAE0ZS54_9GAST</name>
<evidence type="ECO:0000313" key="3">
    <source>
        <dbReference type="Proteomes" id="UP001283361"/>
    </source>
</evidence>
<evidence type="ECO:0000313" key="2">
    <source>
        <dbReference type="EMBL" id="KAK3774445.1"/>
    </source>
</evidence>
<gene>
    <name evidence="2" type="ORF">RRG08_028631</name>
</gene>
<keyword evidence="3" id="KW-1185">Reference proteome</keyword>
<keyword evidence="1" id="KW-0472">Membrane</keyword>
<keyword evidence="1" id="KW-1133">Transmembrane helix</keyword>
<protein>
    <submittedName>
        <fullName evidence="2">Uncharacterized protein</fullName>
    </submittedName>
</protein>
<dbReference type="Proteomes" id="UP001283361">
    <property type="component" value="Unassembled WGS sequence"/>
</dbReference>
<sequence>MTEFFTMAPYSCGEHDPTTDYHRLQEEPTEGLAFLCAMRNVYGVVLTLIASLGIVGNVFCLVILPKTGGSKSAIVMLFTLGVYDTLYLASGIFLNTEQVFSIIETISRTQWSLSKEAHQSRFRCTKMLQTACLMIESPANEKEKEMRSACMYV</sequence>
<feature type="transmembrane region" description="Helical" evidence="1">
    <location>
        <begin position="73"/>
        <end position="94"/>
    </location>
</feature>
<dbReference type="SUPFAM" id="SSF81321">
    <property type="entry name" value="Family A G protein-coupled receptor-like"/>
    <property type="match status" value="1"/>
</dbReference>
<comment type="caution">
    <text evidence="2">The sequence shown here is derived from an EMBL/GenBank/DDBJ whole genome shotgun (WGS) entry which is preliminary data.</text>
</comment>
<dbReference type="EMBL" id="JAWDGP010003411">
    <property type="protein sequence ID" value="KAK3774445.1"/>
    <property type="molecule type" value="Genomic_DNA"/>
</dbReference>